<dbReference type="Pfam" id="PF08220">
    <property type="entry name" value="HTH_DeoR"/>
    <property type="match status" value="1"/>
</dbReference>
<dbReference type="PANTHER" id="PTHR30363:SF44">
    <property type="entry name" value="AGA OPERON TRANSCRIPTIONAL REPRESSOR-RELATED"/>
    <property type="match status" value="1"/>
</dbReference>
<dbReference type="PROSITE" id="PS00894">
    <property type="entry name" value="HTH_DEOR_1"/>
    <property type="match status" value="1"/>
</dbReference>
<dbReference type="Gene3D" id="1.10.10.10">
    <property type="entry name" value="Winged helix-like DNA-binding domain superfamily/Winged helix DNA-binding domain"/>
    <property type="match status" value="1"/>
</dbReference>
<dbReference type="PRINTS" id="PR00037">
    <property type="entry name" value="HTHLACR"/>
</dbReference>
<accession>A0A9D1KX53</accession>
<dbReference type="InterPro" id="IPR014036">
    <property type="entry name" value="DeoR-like_C"/>
</dbReference>
<feature type="domain" description="HTH deoR-type" evidence="4">
    <location>
        <begin position="3"/>
        <end position="58"/>
    </location>
</feature>
<sequence length="254" mass="28150">MIKEERFAKIMEYLKHRHFASNREIMDYLGVSKATVRRDFIELQQQGRIAAARGGVSLIMDDTTAVPSYKGKKNSHTTEKNDIAQAAASLITAGETVFISAGTTTRAMLPYLDGLSSLNLITNDLLVAADSTFIKNIDVTVTGGKLRKNYYTLRGYAAEDYVRKIKIDRAFIGMDAVDPTVGCYMDNDDEVPLIERVIESSHETVIVCDSSKLSNKAFMLAAPFSLVHTLITDRGIAPEAKQLIEEQIPRLIIV</sequence>
<dbReference type="InterPro" id="IPR036388">
    <property type="entry name" value="WH-like_DNA-bd_sf"/>
</dbReference>
<evidence type="ECO:0000256" key="3">
    <source>
        <dbReference type="ARBA" id="ARBA00023163"/>
    </source>
</evidence>
<dbReference type="InterPro" id="IPR037171">
    <property type="entry name" value="NagB/RpiA_transferase-like"/>
</dbReference>
<evidence type="ECO:0000256" key="2">
    <source>
        <dbReference type="ARBA" id="ARBA00023125"/>
    </source>
</evidence>
<dbReference type="PANTHER" id="PTHR30363">
    <property type="entry name" value="HTH-TYPE TRANSCRIPTIONAL REGULATOR SRLR-RELATED"/>
    <property type="match status" value="1"/>
</dbReference>
<dbReference type="Proteomes" id="UP000824164">
    <property type="component" value="Unassembled WGS sequence"/>
</dbReference>
<keyword evidence="1" id="KW-0805">Transcription regulation</keyword>
<keyword evidence="2" id="KW-0238">DNA-binding</keyword>
<evidence type="ECO:0000313" key="6">
    <source>
        <dbReference type="Proteomes" id="UP000824164"/>
    </source>
</evidence>
<protein>
    <submittedName>
        <fullName evidence="5">DeoR/GlpR transcriptional regulator</fullName>
    </submittedName>
</protein>
<dbReference type="InterPro" id="IPR001034">
    <property type="entry name" value="DeoR_HTH"/>
</dbReference>
<evidence type="ECO:0000313" key="5">
    <source>
        <dbReference type="EMBL" id="HIU03093.1"/>
    </source>
</evidence>
<reference evidence="5" key="1">
    <citation type="submission" date="2020-10" db="EMBL/GenBank/DDBJ databases">
        <authorList>
            <person name="Gilroy R."/>
        </authorList>
    </citation>
    <scope>NUCLEOTIDE SEQUENCE</scope>
    <source>
        <strain evidence="5">CHK187-14744</strain>
    </source>
</reference>
<dbReference type="Pfam" id="PF00455">
    <property type="entry name" value="DeoRC"/>
    <property type="match status" value="1"/>
</dbReference>
<dbReference type="GO" id="GO:0003700">
    <property type="term" value="F:DNA-binding transcription factor activity"/>
    <property type="evidence" value="ECO:0007669"/>
    <property type="project" value="InterPro"/>
</dbReference>
<dbReference type="SMART" id="SM01134">
    <property type="entry name" value="DeoRC"/>
    <property type="match status" value="1"/>
</dbReference>
<dbReference type="AlphaFoldDB" id="A0A9D1KX53"/>
<dbReference type="EMBL" id="DVLT01000046">
    <property type="protein sequence ID" value="HIU03093.1"/>
    <property type="molecule type" value="Genomic_DNA"/>
</dbReference>
<dbReference type="Gene3D" id="3.40.50.1360">
    <property type="match status" value="1"/>
</dbReference>
<evidence type="ECO:0000259" key="4">
    <source>
        <dbReference type="PROSITE" id="PS51000"/>
    </source>
</evidence>
<keyword evidence="3" id="KW-0804">Transcription</keyword>
<dbReference type="InterPro" id="IPR036390">
    <property type="entry name" value="WH_DNA-bd_sf"/>
</dbReference>
<proteinExistence type="predicted"/>
<dbReference type="SUPFAM" id="SSF100950">
    <property type="entry name" value="NagB/RpiA/CoA transferase-like"/>
    <property type="match status" value="1"/>
</dbReference>
<dbReference type="InterPro" id="IPR050313">
    <property type="entry name" value="Carb_Metab_HTH_regulators"/>
</dbReference>
<comment type="caution">
    <text evidence="5">The sequence shown here is derived from an EMBL/GenBank/DDBJ whole genome shotgun (WGS) entry which is preliminary data.</text>
</comment>
<dbReference type="PROSITE" id="PS51000">
    <property type="entry name" value="HTH_DEOR_2"/>
    <property type="match status" value="1"/>
</dbReference>
<gene>
    <name evidence="5" type="ORF">IAB63_07560</name>
</gene>
<dbReference type="InterPro" id="IPR018356">
    <property type="entry name" value="Tscrpt_reg_HTH_DeoR_CS"/>
</dbReference>
<dbReference type="GO" id="GO:0003677">
    <property type="term" value="F:DNA binding"/>
    <property type="evidence" value="ECO:0007669"/>
    <property type="project" value="UniProtKB-KW"/>
</dbReference>
<evidence type="ECO:0000256" key="1">
    <source>
        <dbReference type="ARBA" id="ARBA00023015"/>
    </source>
</evidence>
<name>A0A9D1KX53_9FIRM</name>
<dbReference type="SMART" id="SM00420">
    <property type="entry name" value="HTH_DEOR"/>
    <property type="match status" value="1"/>
</dbReference>
<organism evidence="5 6">
    <name type="scientific">Candidatus Onthocola gallistercoris</name>
    <dbReference type="NCBI Taxonomy" id="2840876"/>
    <lineage>
        <taxon>Bacteria</taxon>
        <taxon>Bacillati</taxon>
        <taxon>Bacillota</taxon>
        <taxon>Bacilli</taxon>
        <taxon>Candidatus Onthocola</taxon>
    </lineage>
</organism>
<dbReference type="SUPFAM" id="SSF46785">
    <property type="entry name" value="Winged helix' DNA-binding domain"/>
    <property type="match status" value="1"/>
</dbReference>
<reference evidence="5" key="2">
    <citation type="journal article" date="2021" name="PeerJ">
        <title>Extensive microbial diversity within the chicken gut microbiome revealed by metagenomics and culture.</title>
        <authorList>
            <person name="Gilroy R."/>
            <person name="Ravi A."/>
            <person name="Getino M."/>
            <person name="Pursley I."/>
            <person name="Horton D.L."/>
            <person name="Alikhan N.F."/>
            <person name="Baker D."/>
            <person name="Gharbi K."/>
            <person name="Hall N."/>
            <person name="Watson M."/>
            <person name="Adriaenssens E.M."/>
            <person name="Foster-Nyarko E."/>
            <person name="Jarju S."/>
            <person name="Secka A."/>
            <person name="Antonio M."/>
            <person name="Oren A."/>
            <person name="Chaudhuri R.R."/>
            <person name="La Ragione R."/>
            <person name="Hildebrand F."/>
            <person name="Pallen M.J."/>
        </authorList>
    </citation>
    <scope>NUCLEOTIDE SEQUENCE</scope>
    <source>
        <strain evidence="5">CHK187-14744</strain>
    </source>
</reference>